<dbReference type="SUPFAM" id="SSF50249">
    <property type="entry name" value="Nucleic acid-binding proteins"/>
    <property type="match status" value="2"/>
</dbReference>
<dbReference type="Proteomes" id="UP001295423">
    <property type="component" value="Unassembled WGS sequence"/>
</dbReference>
<dbReference type="PANTHER" id="PTHR11289">
    <property type="entry name" value="BREAST CANCER TYPE 2 SUSCEPTIBILITY PROTEIN BRCA2"/>
    <property type="match status" value="1"/>
</dbReference>
<comment type="caution">
    <text evidence="7">The sequence shown here is derived from an EMBL/GenBank/DDBJ whole genome shotgun (WGS) entry which is preliminary data.</text>
</comment>
<feature type="compositionally biased region" description="Polar residues" evidence="5">
    <location>
        <begin position="138"/>
        <end position="148"/>
    </location>
</feature>
<evidence type="ECO:0000256" key="1">
    <source>
        <dbReference type="ARBA" id="ARBA00022723"/>
    </source>
</evidence>
<dbReference type="InterPro" id="IPR036315">
    <property type="entry name" value="BRCA2_hlx_sf"/>
</dbReference>
<keyword evidence="1" id="KW-0479">Metal-binding</keyword>
<feature type="compositionally biased region" description="Basic and acidic residues" evidence="5">
    <location>
        <begin position="956"/>
        <end position="971"/>
    </location>
</feature>
<evidence type="ECO:0000313" key="8">
    <source>
        <dbReference type="Proteomes" id="UP001295423"/>
    </source>
</evidence>
<dbReference type="EMBL" id="CAKOGP040000891">
    <property type="protein sequence ID" value="CAJ1940483.1"/>
    <property type="molecule type" value="Genomic_DNA"/>
</dbReference>
<feature type="region of interest" description="Disordered" evidence="5">
    <location>
        <begin position="608"/>
        <end position="644"/>
    </location>
</feature>
<keyword evidence="3" id="KW-0862">Zinc</keyword>
<feature type="compositionally biased region" description="Basic and acidic residues" evidence="5">
    <location>
        <begin position="787"/>
        <end position="802"/>
    </location>
</feature>
<evidence type="ECO:0000256" key="2">
    <source>
        <dbReference type="ARBA" id="ARBA00022771"/>
    </source>
</evidence>
<evidence type="ECO:0000256" key="5">
    <source>
        <dbReference type="SAM" id="MobiDB-lite"/>
    </source>
</evidence>
<dbReference type="InterPro" id="IPR015525">
    <property type="entry name" value="BRCA2"/>
</dbReference>
<feature type="compositionally biased region" description="Basic and acidic residues" evidence="5">
    <location>
        <begin position="21"/>
        <end position="32"/>
    </location>
</feature>
<dbReference type="Gene3D" id="4.10.1060.10">
    <property type="entry name" value="Zinc finger, RanBP2-type"/>
    <property type="match status" value="1"/>
</dbReference>
<evidence type="ECO:0000313" key="7">
    <source>
        <dbReference type="EMBL" id="CAJ1940483.1"/>
    </source>
</evidence>
<feature type="region of interest" description="Disordered" evidence="5">
    <location>
        <begin position="439"/>
        <end position="475"/>
    </location>
</feature>
<feature type="compositionally biased region" description="Basic and acidic residues" evidence="5">
    <location>
        <begin position="618"/>
        <end position="633"/>
    </location>
</feature>
<feature type="region of interest" description="Disordered" evidence="5">
    <location>
        <begin position="20"/>
        <end position="209"/>
    </location>
</feature>
<feature type="region of interest" description="Disordered" evidence="5">
    <location>
        <begin position="777"/>
        <end position="813"/>
    </location>
</feature>
<feature type="compositionally biased region" description="Basic and acidic residues" evidence="5">
    <location>
        <begin position="451"/>
        <end position="464"/>
    </location>
</feature>
<dbReference type="InterPro" id="IPR001876">
    <property type="entry name" value="Znf_RanBP2"/>
</dbReference>
<dbReference type="SUPFAM" id="SSF81872">
    <property type="entry name" value="BRCA2 helical domain"/>
    <property type="match status" value="1"/>
</dbReference>
<dbReference type="InterPro" id="IPR015187">
    <property type="entry name" value="BRCA2_OB_1"/>
</dbReference>
<dbReference type="GO" id="GO:0000724">
    <property type="term" value="P:double-strand break repair via homologous recombination"/>
    <property type="evidence" value="ECO:0007669"/>
    <property type="project" value="InterPro"/>
</dbReference>
<feature type="region of interest" description="Disordered" evidence="5">
    <location>
        <begin position="946"/>
        <end position="982"/>
    </location>
</feature>
<gene>
    <name evidence="7" type="ORF">CYCCA115_LOCUS7064</name>
</gene>
<feature type="domain" description="RanBP2-type" evidence="6">
    <location>
        <begin position="3"/>
        <end position="32"/>
    </location>
</feature>
<dbReference type="InterPro" id="IPR012340">
    <property type="entry name" value="NA-bd_OB-fold"/>
</dbReference>
<dbReference type="PANTHER" id="PTHR11289:SF0">
    <property type="entry name" value="BREAST CANCER TYPE 2 SUSCEPTIBILITY PROTEIN"/>
    <property type="match status" value="1"/>
</dbReference>
<feature type="region of interest" description="Disordered" evidence="5">
    <location>
        <begin position="258"/>
        <end position="294"/>
    </location>
</feature>
<feature type="region of interest" description="Disordered" evidence="5">
    <location>
        <begin position="1287"/>
        <end position="1306"/>
    </location>
</feature>
<sequence length="2641" mass="288310">MMEPSNWKCSQCTLENPISRRRCDACRARKPIESSTTTTTTTTTTNSNSNSNSNSTFTSNATGTGKNVTESDSKSKKSIKKTNAAASTKAAIKLNQNRAPLTSTRKPTRKRKRPTSIQKQPQQQPQVENRTEVYIPANLQSESSSAPYSTFGREMETAPASQIRHNHKEKSKATKSIITPQPRQEDQVTKRKRPILESETTSPSAANDHEQLNLTAAPKSGDATTPLNRVPEFHMVSKITPTHKQPGKQNCRYETLTGKKEEQRLAGLNSSSKSQEKMENSIEANGPPHSINNDAAGGQCSNIRKCDWTEPSKPCNLVKIHEQTSIGGFSNDIQSPTKKPMEPNHHSVSRQIITHGTFMADDPKPDIMVTDTKWKSLFSISNDPTHKAKLLMGCRWKEVLNTKGCTEKGHPMAPNNLGFRTVGSGTAVSVSEEAMAKASRFLDSSNTNRRPVGEEPDTNRRPVAEEPDFEASEAPQAIHTICFRTAGSGTAVSVSEEAMAKASRFLDNANTNRRRVAEESAVQRSDIAKPISTMGFRTAGSGIPVSVSEEAVAKATTLLESSTSYSPIAEESEVQRSEIAQPISTIGFRTAGSGTAVSVSEEAMAKASRFLDSSNTNRRPEGEEPDTNRRPVAEEPDFEASEAPQAIHTICFRTAGSGTAVSVSEEAMAKASRFLDNANTNRRRVAEESAVQRSDIAKPISTMGFRTAGSGIPVSVSEEAVAKATTLLESSTSYSPIAEESEVQRSEIAQPISTIGFRTAGSGTAVSVSEEAMAKASRFLDSSNTNRRPEGEEPDTNRRPVAEEPDFEASEAPQAIHTICFRTAGSGTAVSVSEEAMAKASRFLDNANTNRRRVAEESAVQRSDIAKPISTMGFRTAGSGIPVSVSEEAVAKATTLLESSTSYSPIAEESEVQRSEIAQPISTIGFRTAGSGTAVSVSEEAMAKASRFLDSSNTNRRPEGEEPDTNRRPVAEEPDFEASEAPQAIHTICFRTAGSGTAVSVSEEAMAKASRFLDNANTNRRRVAEESAVQRSDIAKPISTMGFRTAGSGIPVSVSEEAVAKATTLLESSTSYSPIAEESEVQRSEIAQPISTIGFRTAGSGTAVSVSEEAMAKASRFLDSSNTNRRPEGEEPDTNRRPVAEEPDFEASEALQAIHTICFRTAGSGTVVSVSEEAMAKASRFLDNANTNRRPVAEEPDFEASEAPQAIYTIGFRTVGSGTGVSVSEEAIARASRFLDSSNTNRRPVAEEPDFEASKAPQALPVIGFRTAGSGNAVSVSEEAMANASRFLDSSNTNRKPGAVESTVEAREAPQAIHTICFRTAGSGTVVSVSEEAMAKASKFLDNANTNRRPVAEEPDFEASEAPQAIYTIGFRTAGSGTGVSVSEEAIAKASSFLESSNTNRKAVSEESTFEAHKAPQALPVIGFRTAGSGIAVSVSEEAIARASRFLDSSNTNRRPIAEEPDFEASEAPQAKEELSKTTSLLDIGAKSTAMDLENLALSIPTTKVGFSTAGRCASISVPEEEITGATKLLLSARQNTISDESLIESGAVSNVPAMVGPREADMGTGISISDEELNRSSAGEETSRNVVLEGPSNENFLSSLECRSLSGIGRARTKLPAARSSVISDAFLAPVPKSKRTIKQGYRNGNQVTPAFFSQESALLAAETEEHNWRALSPLISGRPQEYSIVGLAPSVDRLERNRDTGSHKARSMSLLRNKSLLARTEGSKTKGHESDDANYRMLSNLETPRNDILQANSIRLYADGHSPDFKQKLNLLPSECGTIHPMNSEWKAQVPSSSLPNSMKTTPALTRPKRRAITMSRDTTSKIRQRERNHSPSVTPLPINFVAAESDIDSEKRHIEQRSCSAAPLEKRTLQQSVDLGDLTDDSAICKKHGVSEATLCVTSQNASRIMFDIASGSPLTIDSKISCGEFAVGSIADIREALVSDGCKLDSLTESWVTNHKRWIVWKLASYERSFPRHLGGFNLTYETLISRLKRRYRRELRGGLRPATRMILNRDVAASSMVILAVSQIILPTDFNFTHLDNEELANQIRVELTDGWYPILAKLDGALVRLVRDSVIAIGSKLLVSNARLRGAEDGMEPLEGRQDPCSPQSAVFLELHANSTRLAKWNAKLGFVRSENGISKGRLLVKKLSDVILGGGDIPSICIFVLRRYPLLYFEKSPTVDSCAQAKSAVLTQTEEDERRRSYEKRVLAVMERMTASLQSAVEKEIDEDAPEIWKQVMETTFPEDTICALSDPDKARLLEWKEKRGMLIRSRLKQEVEAEIECETSLVRESVPFIRMRVHSLDLSGYKDEEAILTIWQPTNEQLRLLQDGCGVQIENLSVRNSKYEGMLQLTGSSRTSMQACAVPWSMHDKLNDFCRRNLSLYDVHLRSHHATGEDQERQFEFDTIVILLKYEELDDKTVGYVIDEFNILLRIEGENQRFPKQLLTCSRSNKFEVLGFCDLKLLPFDTDKNCAVARFRDSSRLHTTTSSRSEELNAWSMSEDGSHRLQRMSHYLNAEISPWQNANLMPAFGYVVGLKTQSPDSYVIEVDCSSSDSEKWEVSTSLLEQAIPLARKNESALTEEEVERCAWYAPFAELIHARGLLWHFRLTKISQNSDFGCEYQVISMEAACAGSLGRLYM</sequence>
<evidence type="ECO:0000256" key="4">
    <source>
        <dbReference type="PROSITE-ProRule" id="PRU00322"/>
    </source>
</evidence>
<name>A0AAD2CPH7_9STRA</name>
<dbReference type="Pfam" id="PF09103">
    <property type="entry name" value="BRCA-2_OB1"/>
    <property type="match status" value="1"/>
</dbReference>
<feature type="compositionally biased region" description="Basic and acidic residues" evidence="5">
    <location>
        <begin position="1125"/>
        <end position="1139"/>
    </location>
</feature>
<evidence type="ECO:0000259" key="6">
    <source>
        <dbReference type="PROSITE" id="PS50199"/>
    </source>
</evidence>
<keyword evidence="2 4" id="KW-0863">Zinc-finger</keyword>
<evidence type="ECO:0000256" key="3">
    <source>
        <dbReference type="ARBA" id="ARBA00022833"/>
    </source>
</evidence>
<keyword evidence="8" id="KW-1185">Reference proteome</keyword>
<dbReference type="GO" id="GO:0006355">
    <property type="term" value="P:regulation of DNA-templated transcription"/>
    <property type="evidence" value="ECO:0007669"/>
    <property type="project" value="TreeGrafter"/>
</dbReference>
<feature type="compositionally biased region" description="Low complexity" evidence="5">
    <location>
        <begin position="115"/>
        <end position="126"/>
    </location>
</feature>
<organism evidence="7 8">
    <name type="scientific">Cylindrotheca closterium</name>
    <dbReference type="NCBI Taxonomy" id="2856"/>
    <lineage>
        <taxon>Eukaryota</taxon>
        <taxon>Sar</taxon>
        <taxon>Stramenopiles</taxon>
        <taxon>Ochrophyta</taxon>
        <taxon>Bacillariophyta</taxon>
        <taxon>Bacillariophyceae</taxon>
        <taxon>Bacillariophycidae</taxon>
        <taxon>Bacillariales</taxon>
        <taxon>Bacillariaceae</taxon>
        <taxon>Cylindrotheca</taxon>
    </lineage>
</organism>
<dbReference type="PROSITE" id="PS01358">
    <property type="entry name" value="ZF_RANBP2_1"/>
    <property type="match status" value="1"/>
</dbReference>
<feature type="compositionally biased region" description="Low complexity" evidence="5">
    <location>
        <begin position="81"/>
        <end position="93"/>
    </location>
</feature>
<feature type="region of interest" description="Disordered" evidence="5">
    <location>
        <begin position="1115"/>
        <end position="1139"/>
    </location>
</feature>
<accession>A0AAD2CPH7</accession>
<reference evidence="7" key="1">
    <citation type="submission" date="2023-08" db="EMBL/GenBank/DDBJ databases">
        <authorList>
            <person name="Audoor S."/>
            <person name="Bilcke G."/>
        </authorList>
    </citation>
    <scope>NUCLEOTIDE SEQUENCE</scope>
</reference>
<dbReference type="Gene3D" id="2.40.50.140">
    <property type="entry name" value="Nucleic acid-binding proteins"/>
    <property type="match status" value="2"/>
</dbReference>
<dbReference type="GO" id="GO:0008270">
    <property type="term" value="F:zinc ion binding"/>
    <property type="evidence" value="ECO:0007669"/>
    <property type="project" value="UniProtKB-KW"/>
</dbReference>
<feature type="compositionally biased region" description="Low complexity" evidence="5">
    <location>
        <begin position="34"/>
        <end position="60"/>
    </location>
</feature>
<dbReference type="Pfam" id="PF09169">
    <property type="entry name" value="BRCA-2_helical"/>
    <property type="match status" value="1"/>
</dbReference>
<protein>
    <recommendedName>
        <fullName evidence="6">RanBP2-type domain-containing protein</fullName>
    </recommendedName>
</protein>
<proteinExistence type="predicted"/>
<feature type="region of interest" description="Disordered" evidence="5">
    <location>
        <begin position="1451"/>
        <end position="1477"/>
    </location>
</feature>
<dbReference type="InterPro" id="IPR015252">
    <property type="entry name" value="BRCA2_hlx"/>
</dbReference>
<dbReference type="PROSITE" id="PS50199">
    <property type="entry name" value="ZF_RANBP2_2"/>
    <property type="match status" value="1"/>
</dbReference>